<dbReference type="RefSeq" id="WP_217856926.1">
    <property type="nucleotide sequence ID" value="NZ_JAHSTV010000006.1"/>
</dbReference>
<dbReference type="Proteomes" id="UP000886900">
    <property type="component" value="Unassembled WGS sequence"/>
</dbReference>
<sequence length="85" mass="9312">MPIFFVLHGLVLGFAQDAPTQLTDLPRPASARCISDAPLDRPAVQSTSFASNVAELVEKKLLETSQAETYQLQKNIKLCTNAFFS</sequence>
<name>A0ABS6PWF4_9PSED</name>
<keyword evidence="2" id="KW-1185">Reference proteome</keyword>
<reference evidence="1" key="1">
    <citation type="submission" date="2021-06" db="EMBL/GenBank/DDBJ databases">
        <title>Updating the genus Pseudomonas: Description of 43 new species and partition of the Pseudomonas putida group.</title>
        <authorList>
            <person name="Girard L."/>
            <person name="Lood C."/>
            <person name="Vandamme P."/>
            <person name="Rokni-Zadeh H."/>
            <person name="Van Noort V."/>
            <person name="Hofte M."/>
            <person name="Lavigne R."/>
            <person name="De Mot R."/>
        </authorList>
    </citation>
    <scope>NUCLEOTIDE SEQUENCE</scope>
    <source>
        <strain evidence="1">SWRI79</strain>
    </source>
</reference>
<evidence type="ECO:0000313" key="1">
    <source>
        <dbReference type="EMBL" id="MBV4464554.1"/>
    </source>
</evidence>
<proteinExistence type="predicted"/>
<organism evidence="1 2">
    <name type="scientific">Pseudomonas farris</name>
    <dbReference type="NCBI Taxonomy" id="2841207"/>
    <lineage>
        <taxon>Bacteria</taxon>
        <taxon>Pseudomonadati</taxon>
        <taxon>Pseudomonadota</taxon>
        <taxon>Gammaproteobacteria</taxon>
        <taxon>Pseudomonadales</taxon>
        <taxon>Pseudomonadaceae</taxon>
        <taxon>Pseudomonas</taxon>
    </lineage>
</organism>
<accession>A0ABS6PWF4</accession>
<dbReference type="EMBL" id="JAHSTV010000006">
    <property type="protein sequence ID" value="MBV4464554.1"/>
    <property type="molecule type" value="Genomic_DNA"/>
</dbReference>
<gene>
    <name evidence="1" type="ORF">KVG95_14600</name>
</gene>
<comment type="caution">
    <text evidence="1">The sequence shown here is derived from an EMBL/GenBank/DDBJ whole genome shotgun (WGS) entry which is preliminary data.</text>
</comment>
<evidence type="ECO:0000313" key="2">
    <source>
        <dbReference type="Proteomes" id="UP000886900"/>
    </source>
</evidence>
<protein>
    <submittedName>
        <fullName evidence="1">Uncharacterized protein</fullName>
    </submittedName>
</protein>